<protein>
    <recommendedName>
        <fullName evidence="1">ATPase dynein-related AAA domain-containing protein</fullName>
    </recommendedName>
</protein>
<feature type="domain" description="ATPase dynein-related AAA" evidence="1">
    <location>
        <begin position="21"/>
        <end position="80"/>
    </location>
</feature>
<proteinExistence type="predicted"/>
<sequence length="100" mass="10906">MDAVGPGEARRILDRYGADRVLLVGPPGVGKSTVVRSYAEDSASREGLEFVDLSEARSPEDLDAETTYAFLHIYAPLVRAEDLAFIARRGRVMTGLCLHV</sequence>
<dbReference type="Gene3D" id="3.40.50.300">
    <property type="entry name" value="P-loop containing nucleotide triphosphate hydrolases"/>
    <property type="match status" value="1"/>
</dbReference>
<evidence type="ECO:0000313" key="2">
    <source>
        <dbReference type="EMBL" id="GBF09056.1"/>
    </source>
</evidence>
<evidence type="ECO:0000259" key="1">
    <source>
        <dbReference type="Pfam" id="PF07728"/>
    </source>
</evidence>
<organism evidence="2 3">
    <name type="scientific">Aeropyrum pernix</name>
    <dbReference type="NCBI Taxonomy" id="56636"/>
    <lineage>
        <taxon>Archaea</taxon>
        <taxon>Thermoproteota</taxon>
        <taxon>Thermoprotei</taxon>
        <taxon>Desulfurococcales</taxon>
        <taxon>Desulfurococcaceae</taxon>
        <taxon>Aeropyrum</taxon>
    </lineage>
</organism>
<reference evidence="2 3" key="1">
    <citation type="submission" date="2017-02" db="EMBL/GenBank/DDBJ databases">
        <title>isolation and characterization of a novel temperate virus Aeropyrum globular virus 1 infecting hyperthermophilic archaeon Aeropyrum.</title>
        <authorList>
            <person name="Yumiya M."/>
            <person name="Yoshida T."/>
            <person name="Sako Y."/>
        </authorList>
    </citation>
    <scope>NUCLEOTIDE SEQUENCE [LARGE SCALE GENOMIC DNA]</scope>
    <source>
        <strain evidence="2 3">YK1-12-2013</strain>
    </source>
</reference>
<dbReference type="AlphaFoldDB" id="A0A401H9B8"/>
<dbReference type="Proteomes" id="UP000291213">
    <property type="component" value="Unassembled WGS sequence"/>
</dbReference>
<dbReference type="GO" id="GO:0005524">
    <property type="term" value="F:ATP binding"/>
    <property type="evidence" value="ECO:0007669"/>
    <property type="project" value="InterPro"/>
</dbReference>
<evidence type="ECO:0000313" key="3">
    <source>
        <dbReference type="Proteomes" id="UP000291213"/>
    </source>
</evidence>
<dbReference type="EMBL" id="BDMD01000040">
    <property type="protein sequence ID" value="GBF09056.1"/>
    <property type="molecule type" value="Genomic_DNA"/>
</dbReference>
<dbReference type="SUPFAM" id="SSF52540">
    <property type="entry name" value="P-loop containing nucleoside triphosphate hydrolases"/>
    <property type="match status" value="1"/>
</dbReference>
<dbReference type="Pfam" id="PF07728">
    <property type="entry name" value="AAA_5"/>
    <property type="match status" value="1"/>
</dbReference>
<dbReference type="GO" id="GO:0016887">
    <property type="term" value="F:ATP hydrolysis activity"/>
    <property type="evidence" value="ECO:0007669"/>
    <property type="project" value="InterPro"/>
</dbReference>
<gene>
    <name evidence="2" type="ORF">apy_07810</name>
</gene>
<dbReference type="RefSeq" id="WP_131160069.1">
    <property type="nucleotide sequence ID" value="NZ_BDMD01000040.1"/>
</dbReference>
<dbReference type="InterPro" id="IPR027417">
    <property type="entry name" value="P-loop_NTPase"/>
</dbReference>
<comment type="caution">
    <text evidence="2">The sequence shown here is derived from an EMBL/GenBank/DDBJ whole genome shotgun (WGS) entry which is preliminary data.</text>
</comment>
<name>A0A401H9B8_AERPX</name>
<accession>A0A401H9B8</accession>
<dbReference type="InterPro" id="IPR011704">
    <property type="entry name" value="ATPase_dyneun-rel_AAA"/>
</dbReference>
<dbReference type="OrthoDB" id="8658at2157"/>